<dbReference type="Gene3D" id="3.20.130.10">
    <property type="entry name" value="Fe-S hydro-lyase, tartrate dehydratase beta-type, catalytic domain"/>
    <property type="match status" value="1"/>
</dbReference>
<evidence type="ECO:0000259" key="3">
    <source>
        <dbReference type="Pfam" id="PF05683"/>
    </source>
</evidence>
<keyword evidence="2 4" id="KW-0456">Lyase</keyword>
<dbReference type="NCBIfam" id="TIGR00723">
    <property type="entry name" value="ttdB_fumA_fumB"/>
    <property type="match status" value="1"/>
</dbReference>
<dbReference type="GO" id="GO:0008730">
    <property type="term" value="F:L(+)-tartrate dehydratase activity"/>
    <property type="evidence" value="ECO:0007669"/>
    <property type="project" value="UniProtKB-EC"/>
</dbReference>
<proteinExistence type="inferred from homology"/>
<dbReference type="PANTHER" id="PTHR43351:SF2">
    <property type="entry name" value="L(+)-TARTRATE DEHYDRATASE SUBUNIT BETA-RELATED"/>
    <property type="match status" value="1"/>
</dbReference>
<dbReference type="EMBL" id="CP155571">
    <property type="protein sequence ID" value="XFO73752.1"/>
    <property type="molecule type" value="Genomic_DNA"/>
</dbReference>
<dbReference type="Proteomes" id="UP000216052">
    <property type="component" value="Chromosome"/>
</dbReference>
<keyword evidence="5" id="KW-1185">Reference proteome</keyword>
<gene>
    <name evidence="4" type="primary">ttdB</name>
    <name evidence="4" type="ORF">SPACI_038590</name>
</gene>
<dbReference type="SUPFAM" id="SSF117457">
    <property type="entry name" value="FumA C-terminal domain-like"/>
    <property type="match status" value="1"/>
</dbReference>
<dbReference type="PANTHER" id="PTHR43351">
    <property type="entry name" value="L(+)-TARTRATE DEHYDRATASE SUBUNIT BETA"/>
    <property type="match status" value="1"/>
</dbReference>
<evidence type="ECO:0000256" key="1">
    <source>
        <dbReference type="ARBA" id="ARBA00008876"/>
    </source>
</evidence>
<evidence type="ECO:0000256" key="2">
    <source>
        <dbReference type="ARBA" id="ARBA00023239"/>
    </source>
</evidence>
<evidence type="ECO:0000313" key="4">
    <source>
        <dbReference type="EMBL" id="XFO73752.1"/>
    </source>
</evidence>
<organism evidence="4 5">
    <name type="scientific">Sporomusa acidovorans (strain ATCC 49682 / DSM 3132 / Mol)</name>
    <dbReference type="NCBI Taxonomy" id="1123286"/>
    <lineage>
        <taxon>Bacteria</taxon>
        <taxon>Bacillati</taxon>
        <taxon>Bacillota</taxon>
        <taxon>Negativicutes</taxon>
        <taxon>Selenomonadales</taxon>
        <taxon>Sporomusaceae</taxon>
        <taxon>Sporomusa</taxon>
    </lineage>
</organism>
<comment type="similarity">
    <text evidence="1">Belongs to the class-I fumarase family.</text>
</comment>
<name>A0ABZ3J784_SPOA4</name>
<dbReference type="InterPro" id="IPR004647">
    <property type="entry name" value="Fe-S_hydro-lyase_TtdB-typ_cat"/>
</dbReference>
<evidence type="ECO:0000313" key="5">
    <source>
        <dbReference type="Proteomes" id="UP000216052"/>
    </source>
</evidence>
<dbReference type="EC" id="4.2.1.32" evidence="4"/>
<dbReference type="RefSeq" id="WP_093796063.1">
    <property type="nucleotide sequence ID" value="NZ_CP155571.1"/>
</dbReference>
<dbReference type="InterPro" id="IPR036660">
    <property type="entry name" value="Fe-S_hydroAse_TtdB_cat_sf"/>
</dbReference>
<dbReference type="Pfam" id="PF05683">
    <property type="entry name" value="Fumerase_C"/>
    <property type="match status" value="1"/>
</dbReference>
<protein>
    <submittedName>
        <fullName evidence="4">L(+)-tartrate dehydratase subunit beta</fullName>
        <ecNumber evidence="4">4.2.1.32</ecNumber>
    </submittedName>
</protein>
<reference evidence="4" key="1">
    <citation type="submission" date="2024-05" db="EMBL/GenBank/DDBJ databases">
        <title>Isolation and characterization of Sporomusa carbonis sp. nov., a carboxydotrophic hydrogenogen in the genus of Sporomusa isolated from a charcoal burning pile.</title>
        <authorList>
            <person name="Boeer T."/>
            <person name="Rosenbaum F."/>
            <person name="Eysell L."/>
            <person name="Mueller V."/>
            <person name="Daniel R."/>
            <person name="Poehlein A."/>
        </authorList>
    </citation>
    <scope>NUCLEOTIDE SEQUENCE [LARGE SCALE GENOMIC DNA]</scope>
    <source>
        <strain evidence="4">DSM 3132</strain>
    </source>
</reference>
<accession>A0ABZ3J784</accession>
<feature type="domain" description="Fe-S hydro-lyase tartrate dehydratase beta-type catalytic" evidence="3">
    <location>
        <begin position="9"/>
        <end position="179"/>
    </location>
</feature>
<sequence length="195" mass="21528">MTTHHLAVPINDSQVDNLKIGDTVYLTGKIYTARDMAHFEIKKLLSEAKPLPVDLAGQVIFHAGPVMRKVDGQWEIVVVGPTTSIRMEPYAQMVGELGVKLIIGKGGMAQDSQKTFQQCSQTYLQAAPGCAVQIGSGVKKVVSVRWLENGMPEAMWELEVEKFGPFIVTMDNKGNSRYDAVKEAANRKIIEFYGQ</sequence>